<reference evidence="1" key="1">
    <citation type="journal article" date="2020" name="Nature">
        <title>Giant virus diversity and host interactions through global metagenomics.</title>
        <authorList>
            <person name="Schulz F."/>
            <person name="Roux S."/>
            <person name="Paez-Espino D."/>
            <person name="Jungbluth S."/>
            <person name="Walsh D.A."/>
            <person name="Denef V.J."/>
            <person name="McMahon K.D."/>
            <person name="Konstantinidis K.T."/>
            <person name="Eloe-Fadrosh E.A."/>
            <person name="Kyrpides N.C."/>
            <person name="Woyke T."/>
        </authorList>
    </citation>
    <scope>NUCLEOTIDE SEQUENCE</scope>
    <source>
        <strain evidence="1">GVMAG-M-3300024258-28</strain>
    </source>
</reference>
<dbReference type="AlphaFoldDB" id="A0A6C0INJ7"/>
<name>A0A6C0INJ7_9ZZZZ</name>
<organism evidence="1">
    <name type="scientific">viral metagenome</name>
    <dbReference type="NCBI Taxonomy" id="1070528"/>
    <lineage>
        <taxon>unclassified sequences</taxon>
        <taxon>metagenomes</taxon>
        <taxon>organismal metagenomes</taxon>
    </lineage>
</organism>
<dbReference type="EMBL" id="MN740220">
    <property type="protein sequence ID" value="QHT94389.1"/>
    <property type="molecule type" value="Genomic_DNA"/>
</dbReference>
<evidence type="ECO:0000313" key="1">
    <source>
        <dbReference type="EMBL" id="QHT94389.1"/>
    </source>
</evidence>
<protein>
    <submittedName>
        <fullName evidence="1">Uncharacterized protein</fullName>
    </submittedName>
</protein>
<proteinExistence type="predicted"/>
<sequence>MGYSYQPQPKALLCDIRSFTSDFGLVSDCYYIYYNERILLYDLYEFCKQLDGFNSCLTRFAYLYKKDPPEYINNFYMKYENKSIVYIQRRCRIIWGMLTPTERTRFINNYILLDELLL</sequence>
<accession>A0A6C0INJ7</accession>